<protein>
    <submittedName>
        <fullName evidence="1">Uncharacterized protein</fullName>
    </submittedName>
</protein>
<accession>V6LDU0</accession>
<organism evidence="1">
    <name type="scientific">Spironucleus salmonicida</name>
    <dbReference type="NCBI Taxonomy" id="348837"/>
    <lineage>
        <taxon>Eukaryota</taxon>
        <taxon>Metamonada</taxon>
        <taxon>Diplomonadida</taxon>
        <taxon>Hexamitidae</taxon>
        <taxon>Hexamitinae</taxon>
        <taxon>Spironucleus</taxon>
    </lineage>
</organism>
<dbReference type="EMBL" id="KI546160">
    <property type="protein sequence ID" value="EST42438.1"/>
    <property type="molecule type" value="Genomic_DNA"/>
</dbReference>
<sequence length="90" mass="10513">MPSWCISTQSRILRRPVCIRYSSQKTSSLRRLLCQPKTRRAFGQNIKVSAFTPTQIIQCNTYHNPPTCILRVIPRRQIRSQTARKVVRKS</sequence>
<evidence type="ECO:0000313" key="1">
    <source>
        <dbReference type="EMBL" id="EST42438.1"/>
    </source>
</evidence>
<reference evidence="1" key="1">
    <citation type="journal article" date="2014" name="PLoS Genet.">
        <title>The Genome of Spironucleus salmonicida Highlights a Fish Pathogen Adapted to Fluctuating Environments.</title>
        <authorList>
            <person name="Xu F."/>
            <person name="Jerlstrom-Hultqvist J."/>
            <person name="Einarsson E."/>
            <person name="Astvaldsson A."/>
            <person name="Svard S.G."/>
            <person name="Andersson J.O."/>
        </authorList>
    </citation>
    <scope>NUCLEOTIDE SEQUENCE</scope>
</reference>
<proteinExistence type="predicted"/>
<name>V6LDU0_9EUKA</name>
<gene>
    <name evidence="1" type="ORF">SS50377_17999</name>
</gene>
<dbReference type="AlphaFoldDB" id="V6LDU0"/>